<dbReference type="EnsemblMetazoa" id="PPA12974.1">
    <property type="protein sequence ID" value="PPA12974.1"/>
    <property type="gene ID" value="WBGene00102528"/>
</dbReference>
<reference evidence="2" key="1">
    <citation type="journal article" date="2008" name="Nat. Genet.">
        <title>The Pristionchus pacificus genome provides a unique perspective on nematode lifestyle and parasitism.</title>
        <authorList>
            <person name="Dieterich C."/>
            <person name="Clifton S.W."/>
            <person name="Schuster L.N."/>
            <person name="Chinwalla A."/>
            <person name="Delehaunty K."/>
            <person name="Dinkelacker I."/>
            <person name="Fulton L."/>
            <person name="Fulton R."/>
            <person name="Godfrey J."/>
            <person name="Minx P."/>
            <person name="Mitreva M."/>
            <person name="Roeseler W."/>
            <person name="Tian H."/>
            <person name="Witte H."/>
            <person name="Yang S.P."/>
            <person name="Wilson R.K."/>
            <person name="Sommer R.J."/>
        </authorList>
    </citation>
    <scope>NUCLEOTIDE SEQUENCE [LARGE SCALE GENOMIC DNA]</scope>
    <source>
        <strain evidence="2">PS312</strain>
    </source>
</reference>
<organism evidence="1 2">
    <name type="scientific">Pristionchus pacificus</name>
    <name type="common">Parasitic nematode worm</name>
    <dbReference type="NCBI Taxonomy" id="54126"/>
    <lineage>
        <taxon>Eukaryota</taxon>
        <taxon>Metazoa</taxon>
        <taxon>Ecdysozoa</taxon>
        <taxon>Nematoda</taxon>
        <taxon>Chromadorea</taxon>
        <taxon>Rhabditida</taxon>
        <taxon>Rhabditina</taxon>
        <taxon>Diplogasteromorpha</taxon>
        <taxon>Diplogasteroidea</taxon>
        <taxon>Neodiplogasteridae</taxon>
        <taxon>Pristionchus</taxon>
    </lineage>
</organism>
<proteinExistence type="predicted"/>
<name>A0A2A6BZR0_PRIPA</name>
<evidence type="ECO:0000313" key="2">
    <source>
        <dbReference type="Proteomes" id="UP000005239"/>
    </source>
</evidence>
<accession>A0A8R1YFB1</accession>
<dbReference type="Proteomes" id="UP000005239">
    <property type="component" value="Unassembled WGS sequence"/>
</dbReference>
<reference evidence="1" key="2">
    <citation type="submission" date="2022-06" db="UniProtKB">
        <authorList>
            <consortium name="EnsemblMetazoa"/>
        </authorList>
    </citation>
    <scope>IDENTIFICATION</scope>
    <source>
        <strain evidence="1">PS312</strain>
    </source>
</reference>
<protein>
    <submittedName>
        <fullName evidence="1">Uncharacterized protein</fullName>
    </submittedName>
</protein>
<evidence type="ECO:0000313" key="1">
    <source>
        <dbReference type="EnsemblMetazoa" id="PPA12974.1"/>
    </source>
</evidence>
<accession>A0A2A6BZR0</accession>
<gene>
    <name evidence="1" type="primary">WBGene00102528</name>
</gene>
<keyword evidence="2" id="KW-1185">Reference proteome</keyword>
<sequence length="103" mass="11737">MSFIHQIDRIAHLHSISRWLRPSDSCSSCSCCRLAHLLVLVRTVAARTYLLVRILCVTRDRNGAQVLDERVHETVLDERAEALAVRLVLVLQRINDAPTTHKI</sequence>
<dbReference type="AlphaFoldDB" id="A0A2A6BZR0"/>